<accession>A0A8H7VE73</accession>
<evidence type="ECO:0000313" key="1">
    <source>
        <dbReference type="EMBL" id="KAG2215572.1"/>
    </source>
</evidence>
<evidence type="ECO:0000313" key="2">
    <source>
        <dbReference type="Proteomes" id="UP000650833"/>
    </source>
</evidence>
<sequence>MEPHNNDTTDKVTFSSDDFLFLEGTIQNYTLDIISKQASSIPSEEHGFVKAAMDEWVSNIFTNLAYNSNFTDTDHIVRRATLNTVSPTDEELKKAAEKKELEFNASLDKVVKYRAQVPSVLANLSREICESESKEAEQLFVQLPTYETNDKSLDFPVEIAEKEYKDAMHLLENLEKTVPVEVSKIKRIKDVSALFMD</sequence>
<dbReference type="Proteomes" id="UP000650833">
    <property type="component" value="Unassembled WGS sequence"/>
</dbReference>
<dbReference type="EMBL" id="JAEPRC010000006">
    <property type="protein sequence ID" value="KAG2215572.1"/>
    <property type="molecule type" value="Genomic_DNA"/>
</dbReference>
<comment type="caution">
    <text evidence="1">The sequence shown here is derived from an EMBL/GenBank/DDBJ whole genome shotgun (WGS) entry which is preliminary data.</text>
</comment>
<name>A0A8H7VE73_9FUNG</name>
<protein>
    <submittedName>
        <fullName evidence="1">Uncharacterized protein</fullName>
    </submittedName>
</protein>
<organism evidence="1 2">
    <name type="scientific">Mucor plumbeus</name>
    <dbReference type="NCBI Taxonomy" id="97098"/>
    <lineage>
        <taxon>Eukaryota</taxon>
        <taxon>Fungi</taxon>
        <taxon>Fungi incertae sedis</taxon>
        <taxon>Mucoromycota</taxon>
        <taxon>Mucoromycotina</taxon>
        <taxon>Mucoromycetes</taxon>
        <taxon>Mucorales</taxon>
        <taxon>Mucorineae</taxon>
        <taxon>Mucoraceae</taxon>
        <taxon>Mucor</taxon>
    </lineage>
</organism>
<reference evidence="1" key="1">
    <citation type="submission" date="2020-12" db="EMBL/GenBank/DDBJ databases">
        <title>Metabolic potential, ecology and presence of endohyphal bacteria is reflected in genomic diversity of Mucoromycotina.</title>
        <authorList>
            <person name="Muszewska A."/>
            <person name="Okrasinska A."/>
            <person name="Steczkiewicz K."/>
            <person name="Drgas O."/>
            <person name="Orlowska M."/>
            <person name="Perlinska-Lenart U."/>
            <person name="Aleksandrzak-Piekarczyk T."/>
            <person name="Szatraj K."/>
            <person name="Zielenkiewicz U."/>
            <person name="Pilsyk S."/>
            <person name="Malc E."/>
            <person name="Mieczkowski P."/>
            <person name="Kruszewska J.S."/>
            <person name="Biernat P."/>
            <person name="Pawlowska J."/>
        </authorList>
    </citation>
    <scope>NUCLEOTIDE SEQUENCE</scope>
    <source>
        <strain evidence="1">CBS 226.32</strain>
    </source>
</reference>
<dbReference type="OrthoDB" id="2255380at2759"/>
<dbReference type="AlphaFoldDB" id="A0A8H7VE73"/>
<proteinExistence type="predicted"/>
<gene>
    <name evidence="1" type="ORF">INT46_000378</name>
</gene>
<keyword evidence="2" id="KW-1185">Reference proteome</keyword>